<accession>A0A914BZ64</accession>
<proteinExistence type="predicted"/>
<dbReference type="Proteomes" id="UP000887540">
    <property type="component" value="Unplaced"/>
</dbReference>
<evidence type="ECO:0000313" key="3">
    <source>
        <dbReference type="WBParaSite" id="ACRNAN_Path_1332.g5238.t1"/>
    </source>
</evidence>
<organism evidence="2 3">
    <name type="scientific">Acrobeloides nanus</name>
    <dbReference type="NCBI Taxonomy" id="290746"/>
    <lineage>
        <taxon>Eukaryota</taxon>
        <taxon>Metazoa</taxon>
        <taxon>Ecdysozoa</taxon>
        <taxon>Nematoda</taxon>
        <taxon>Chromadorea</taxon>
        <taxon>Rhabditida</taxon>
        <taxon>Tylenchina</taxon>
        <taxon>Cephalobomorpha</taxon>
        <taxon>Cephaloboidea</taxon>
        <taxon>Cephalobidae</taxon>
        <taxon>Acrobeloides</taxon>
    </lineage>
</organism>
<protein>
    <submittedName>
        <fullName evidence="3">Uncharacterized protein</fullName>
    </submittedName>
</protein>
<keyword evidence="1" id="KW-0812">Transmembrane</keyword>
<evidence type="ECO:0000313" key="2">
    <source>
        <dbReference type="Proteomes" id="UP000887540"/>
    </source>
</evidence>
<reference evidence="3" key="1">
    <citation type="submission" date="2022-11" db="UniProtKB">
        <authorList>
            <consortium name="WormBaseParasite"/>
        </authorList>
    </citation>
    <scope>IDENTIFICATION</scope>
</reference>
<name>A0A914BZ64_9BILA</name>
<keyword evidence="2" id="KW-1185">Reference proteome</keyword>
<feature type="transmembrane region" description="Helical" evidence="1">
    <location>
        <begin position="46"/>
        <end position="66"/>
    </location>
</feature>
<keyword evidence="1" id="KW-1133">Transmembrane helix</keyword>
<dbReference type="AlphaFoldDB" id="A0A914BZ64"/>
<evidence type="ECO:0000256" key="1">
    <source>
        <dbReference type="SAM" id="Phobius"/>
    </source>
</evidence>
<keyword evidence="1" id="KW-0472">Membrane</keyword>
<dbReference type="WBParaSite" id="ACRNAN_Path_1332.g5238.t1">
    <property type="protein sequence ID" value="ACRNAN_Path_1332.g5238.t1"/>
    <property type="gene ID" value="ACRNAN_Path_1332.g5238"/>
</dbReference>
<sequence>MQQDPTGQNPIPISHVVILPCQCNGLYGNGLYQFISPAEFRHRRRMAYITVLIFVFVAIACIIFFFKVHATIEQSYEEAVKGLEKNWSN</sequence>